<dbReference type="GO" id="GO:0016491">
    <property type="term" value="F:oxidoreductase activity"/>
    <property type="evidence" value="ECO:0007669"/>
    <property type="project" value="UniProtKB-KW"/>
</dbReference>
<keyword evidence="3" id="KW-0285">Flavoprotein</keyword>
<dbReference type="InterPro" id="IPR006094">
    <property type="entry name" value="Oxid_FAD_bind_N"/>
</dbReference>
<evidence type="ECO:0000313" key="8">
    <source>
        <dbReference type="EMBL" id="RJE19654.1"/>
    </source>
</evidence>
<dbReference type="PROSITE" id="PS51387">
    <property type="entry name" value="FAD_PCMH"/>
    <property type="match status" value="1"/>
</dbReference>
<evidence type="ECO:0000256" key="2">
    <source>
        <dbReference type="ARBA" id="ARBA00005466"/>
    </source>
</evidence>
<dbReference type="InterPro" id="IPR036318">
    <property type="entry name" value="FAD-bd_PCMH-like_sf"/>
</dbReference>
<reference evidence="9" key="1">
    <citation type="submission" date="2017-02" db="EMBL/GenBank/DDBJ databases">
        <authorList>
            <person name="Tafer H."/>
            <person name="Lopandic K."/>
        </authorList>
    </citation>
    <scope>NUCLEOTIDE SEQUENCE [LARGE SCALE GENOMIC DNA]</scope>
    <source>
        <strain evidence="9">CBS 366.77</strain>
    </source>
</reference>
<keyword evidence="6" id="KW-0732">Signal</keyword>
<evidence type="ECO:0000313" key="9">
    <source>
        <dbReference type="Proteomes" id="UP000266188"/>
    </source>
</evidence>
<dbReference type="EMBL" id="MVGC01000383">
    <property type="protein sequence ID" value="RJE19654.1"/>
    <property type="molecule type" value="Genomic_DNA"/>
</dbReference>
<evidence type="ECO:0000256" key="5">
    <source>
        <dbReference type="ARBA" id="ARBA00023002"/>
    </source>
</evidence>
<dbReference type="Proteomes" id="UP000266188">
    <property type="component" value="Unassembled WGS sequence"/>
</dbReference>
<dbReference type="STRING" id="2070753.A0A3A2ZJV7"/>
<dbReference type="OrthoDB" id="9983560at2759"/>
<dbReference type="PANTHER" id="PTHR42973">
    <property type="entry name" value="BINDING OXIDOREDUCTASE, PUTATIVE (AFU_ORTHOLOGUE AFUA_1G17690)-RELATED"/>
    <property type="match status" value="1"/>
</dbReference>
<dbReference type="GO" id="GO:0071949">
    <property type="term" value="F:FAD binding"/>
    <property type="evidence" value="ECO:0007669"/>
    <property type="project" value="InterPro"/>
</dbReference>
<comment type="similarity">
    <text evidence="2">Belongs to the oxygen-dependent FAD-linked oxidoreductase family.</text>
</comment>
<dbReference type="SUPFAM" id="SSF56176">
    <property type="entry name" value="FAD-binding/transporter-associated domain-like"/>
    <property type="match status" value="1"/>
</dbReference>
<accession>A0A3A2ZJV7</accession>
<gene>
    <name evidence="8" type="ORF">PHISCL_08009</name>
</gene>
<feature type="domain" description="FAD-binding PCMH-type" evidence="7">
    <location>
        <begin position="116"/>
        <end position="300"/>
    </location>
</feature>
<proteinExistence type="inferred from homology"/>
<feature type="chain" id="PRO_5017363012" evidence="6">
    <location>
        <begin position="19"/>
        <end position="579"/>
    </location>
</feature>
<dbReference type="InterPro" id="IPR050416">
    <property type="entry name" value="FAD-linked_Oxidoreductase"/>
</dbReference>
<protein>
    <submittedName>
        <fullName evidence="8">FAD binding domain-containing protein</fullName>
    </submittedName>
</protein>
<evidence type="ECO:0000256" key="3">
    <source>
        <dbReference type="ARBA" id="ARBA00022630"/>
    </source>
</evidence>
<evidence type="ECO:0000256" key="6">
    <source>
        <dbReference type="SAM" id="SignalP"/>
    </source>
</evidence>
<evidence type="ECO:0000256" key="1">
    <source>
        <dbReference type="ARBA" id="ARBA00001974"/>
    </source>
</evidence>
<keyword evidence="4" id="KW-0274">FAD</keyword>
<dbReference type="InterPro" id="IPR016166">
    <property type="entry name" value="FAD-bd_PCMH"/>
</dbReference>
<comment type="cofactor">
    <cofactor evidence="1">
        <name>FAD</name>
        <dbReference type="ChEBI" id="CHEBI:57692"/>
    </cofactor>
</comment>
<name>A0A3A2ZJV7_9EURO</name>
<evidence type="ECO:0000259" key="7">
    <source>
        <dbReference type="PROSITE" id="PS51387"/>
    </source>
</evidence>
<dbReference type="InterPro" id="IPR016169">
    <property type="entry name" value="FAD-bd_PCMH_sub2"/>
</dbReference>
<dbReference type="Pfam" id="PF01565">
    <property type="entry name" value="FAD_binding_4"/>
    <property type="match status" value="1"/>
</dbReference>
<dbReference type="PANTHER" id="PTHR42973:SF39">
    <property type="entry name" value="FAD-BINDING PCMH-TYPE DOMAIN-CONTAINING PROTEIN"/>
    <property type="match status" value="1"/>
</dbReference>
<dbReference type="Pfam" id="PF08031">
    <property type="entry name" value="BBE"/>
    <property type="match status" value="1"/>
</dbReference>
<keyword evidence="9" id="KW-1185">Reference proteome</keyword>
<comment type="caution">
    <text evidence="8">The sequence shown here is derived from an EMBL/GenBank/DDBJ whole genome shotgun (WGS) entry which is preliminary data.</text>
</comment>
<dbReference type="Gene3D" id="3.30.465.10">
    <property type="match status" value="2"/>
</dbReference>
<dbReference type="InterPro" id="IPR012951">
    <property type="entry name" value="BBE"/>
</dbReference>
<keyword evidence="5" id="KW-0560">Oxidoreductase</keyword>
<feature type="signal peptide" evidence="6">
    <location>
        <begin position="1"/>
        <end position="18"/>
    </location>
</feature>
<organism evidence="8 9">
    <name type="scientific">Aspergillus sclerotialis</name>
    <dbReference type="NCBI Taxonomy" id="2070753"/>
    <lineage>
        <taxon>Eukaryota</taxon>
        <taxon>Fungi</taxon>
        <taxon>Dikarya</taxon>
        <taxon>Ascomycota</taxon>
        <taxon>Pezizomycotina</taxon>
        <taxon>Eurotiomycetes</taxon>
        <taxon>Eurotiomycetidae</taxon>
        <taxon>Eurotiales</taxon>
        <taxon>Aspergillaceae</taxon>
        <taxon>Aspergillus</taxon>
        <taxon>Aspergillus subgen. Polypaecilum</taxon>
    </lineage>
</organism>
<dbReference type="AlphaFoldDB" id="A0A3A2ZJV7"/>
<evidence type="ECO:0000256" key="4">
    <source>
        <dbReference type="ARBA" id="ARBA00022827"/>
    </source>
</evidence>
<sequence length="579" mass="62515">MKQLLLASLLFGYSLAHATPSICRCRPHEPCWPSHQEWNHLNDSVHGNLVAVRPVAAACHEPDLNTAECDAVAASWNNSIWRATQPGAVQWVNWEAWPEHNQSCYLETSPDIPCGQGRIPLYSVLAKSARHIQHAVRFAKEHNIRLAIKNSGHDFLGRSTAPESLQILTSGMKDIQFIDNFVPAGANKHKGEGPAVTIEAGVALKELYTAAAAKQRTCVAGSSYTVGATGGYIQGGGHSPLGTWKGMASDNALEFQVVTANGDLVIANAYHNTDLFWALRGGGGGTFGVVVHVTIRTFPEAPVVYSNLNISAVDSSIFWDAITQFHSSLPTLNDAGGSGYYFIMPQYQFSVMGLMFPNTSDTAMVDRLYHPLVSALNSTSGVTVEYASIPLPSISSVFSKILLPGPVGTPDDTGAVGIMGSRLFSRDLLVSKDGPAKLVNAFKSLSTEIIGHVVAGGAVAANGQSIDSALNPAWRRAVIHIVLGERWGVNATLAEQEAVKNKITNVYVPALRAVEGEHEMGAYLNEANPYEVGFQASFWGENYPRLYRIKQKWDPTGLFISRKGVGSEDWDDAGMCRLK</sequence>